<dbReference type="AlphaFoldDB" id="A0A2T1DM52"/>
<keyword evidence="2" id="KW-1133">Transmembrane helix</keyword>
<dbReference type="EMBL" id="PVWG01000002">
    <property type="protein sequence ID" value="PSB21559.1"/>
    <property type="molecule type" value="Genomic_DNA"/>
</dbReference>
<sequence>MAYWFRKSSTVFTPTRFDLNRKNDKAIGEIAVSQKGNAGRDLIQVGRDYFRYLQVNIEAGNWVVILSNLFLIFFVSGMVGLGAKTGVKEIQSRIQENSSIPPSITPYSPVPSPSPSPTPSSEASTESPQSSITPYSSVPSPSPSPTPSSEASTESPQSPSYTSELKPKPEDIELNARVVKGSDFSTFDGTVTNTSNIDVKEFSIKVKGTVSGWGIYPKEGSNLLPICQSLKGSQFVDNIGRVKNLKAGETRPIVLSFRYDEATFYFPKDFPEDYKNSPDLDKCGITLSYVSQYQLEVVDLN</sequence>
<reference evidence="3 4" key="1">
    <citation type="submission" date="2018-02" db="EMBL/GenBank/DDBJ databases">
        <authorList>
            <person name="Cohen D.B."/>
            <person name="Kent A.D."/>
        </authorList>
    </citation>
    <scope>NUCLEOTIDE SEQUENCE [LARGE SCALE GENOMIC DNA]</scope>
    <source>
        <strain evidence="3 4">ULC007</strain>
    </source>
</reference>
<feature type="transmembrane region" description="Helical" evidence="2">
    <location>
        <begin position="62"/>
        <end position="83"/>
    </location>
</feature>
<name>A0A2T1DM52_9CYAN</name>
<gene>
    <name evidence="3" type="ORF">C7B65_02965</name>
</gene>
<comment type="caution">
    <text evidence="3">The sequence shown here is derived from an EMBL/GenBank/DDBJ whole genome shotgun (WGS) entry which is preliminary data.</text>
</comment>
<protein>
    <submittedName>
        <fullName evidence="3">Uncharacterized protein</fullName>
    </submittedName>
</protein>
<evidence type="ECO:0000256" key="2">
    <source>
        <dbReference type="SAM" id="Phobius"/>
    </source>
</evidence>
<feature type="compositionally biased region" description="Low complexity" evidence="1">
    <location>
        <begin position="119"/>
        <end position="139"/>
    </location>
</feature>
<feature type="region of interest" description="Disordered" evidence="1">
    <location>
        <begin position="95"/>
        <end position="170"/>
    </location>
</feature>
<proteinExistence type="predicted"/>
<organism evidence="3 4">
    <name type="scientific">Phormidesmis priestleyi ULC007</name>
    <dbReference type="NCBI Taxonomy" id="1920490"/>
    <lineage>
        <taxon>Bacteria</taxon>
        <taxon>Bacillati</taxon>
        <taxon>Cyanobacteriota</taxon>
        <taxon>Cyanophyceae</taxon>
        <taxon>Leptolyngbyales</taxon>
        <taxon>Leptolyngbyaceae</taxon>
        <taxon>Phormidesmis</taxon>
    </lineage>
</organism>
<accession>A0A2T1DM52</accession>
<evidence type="ECO:0000313" key="3">
    <source>
        <dbReference type="EMBL" id="PSB21559.1"/>
    </source>
</evidence>
<feature type="compositionally biased region" description="Low complexity" evidence="1">
    <location>
        <begin position="147"/>
        <end position="160"/>
    </location>
</feature>
<keyword evidence="2" id="KW-0812">Transmembrane</keyword>
<reference evidence="3 4" key="2">
    <citation type="submission" date="2018-03" db="EMBL/GenBank/DDBJ databases">
        <title>The ancient ancestry and fast evolution of plastids.</title>
        <authorList>
            <person name="Moore K.R."/>
            <person name="Magnabosco C."/>
            <person name="Momper L."/>
            <person name="Gold D.A."/>
            <person name="Bosak T."/>
            <person name="Fournier G.P."/>
        </authorList>
    </citation>
    <scope>NUCLEOTIDE SEQUENCE [LARGE SCALE GENOMIC DNA]</scope>
    <source>
        <strain evidence="3 4">ULC007</strain>
    </source>
</reference>
<feature type="compositionally biased region" description="Low complexity" evidence="1">
    <location>
        <begin position="98"/>
        <end position="107"/>
    </location>
</feature>
<dbReference type="Proteomes" id="UP000238634">
    <property type="component" value="Unassembled WGS sequence"/>
</dbReference>
<dbReference type="STRING" id="1920490.GCA_001895925_01573"/>
<keyword evidence="2" id="KW-0472">Membrane</keyword>
<feature type="compositionally biased region" description="Pro residues" evidence="1">
    <location>
        <begin position="108"/>
        <end position="118"/>
    </location>
</feature>
<evidence type="ECO:0000313" key="4">
    <source>
        <dbReference type="Proteomes" id="UP000238634"/>
    </source>
</evidence>
<keyword evidence="4" id="KW-1185">Reference proteome</keyword>
<evidence type="ECO:0000256" key="1">
    <source>
        <dbReference type="SAM" id="MobiDB-lite"/>
    </source>
</evidence>